<dbReference type="CDD" id="cd05213">
    <property type="entry name" value="NAD_bind_Glutamyl_tRNA_reduct"/>
    <property type="match status" value="1"/>
</dbReference>
<feature type="non-terminal residue" evidence="13">
    <location>
        <position position="1"/>
    </location>
</feature>
<evidence type="ECO:0000256" key="6">
    <source>
        <dbReference type="ARBA" id="ARBA00023244"/>
    </source>
</evidence>
<dbReference type="NCBIfam" id="TIGR01035">
    <property type="entry name" value="hemA"/>
    <property type="match status" value="1"/>
</dbReference>
<sequence>DLCVWGKLLGPCCLGSKCLSVLTLPGVSNSPGAARLTWQQRMALLAGAAFLSPTPRAGIAGIGVKQVLRPPSPSPASLQPAGVQDSRRDAANMALATCVAGFSAGLAGSRRAKRRQVSGGPVACAASDSPLATGASAALVATESKSRLKDVESTMADFVPKISAIQHQAELLRGGELREVIETMRSMRKNELGGAFTEVDQLLAALVDAVDGLRQSALTIEQTELRQHFEELDDKGKEWIEHVESVAPESLSGYRNQDLETMMEVHVVGLSHHSAPVQVREKLAVAQASWNKYAQELVAFARTPTGYVVPEVAVLSTCNRFELYFASPELKKYSAIECVHSFLRQQSGLSREELEPYLFTFTGKEATQHLFEVSSGLDSLVLGEAQILSQVKACHEHCIERAEPEQEEIVSGSGGKIIAKMLNAGIRIGKIVRTKTKIGKGSVSVSSAAVELMMSKTMLDLRKHSNKVHICIIGAGKMSRLLLLALFSKEPGIDVTLVNRSVEKAQAVLDDDLVKARGGSNAKVAGLDEMWDVMKRSDVVFTATGSRDPIIFPKDLQGRDRNLMLVDISVPLNVGGGCEDVSGVTSYSVDDLKKVVQANAEKRQSEVLKAKKFITEEVSKFQVWQASQGAVPYLAALQDMAENIRRVETEKMSRNLKGLHEDERKAVDKLTKHIVDQLFRPIYYSMKEDEEVDAKKDKIWALKSMFRLEPLYKRGLLTEGTPSAGQLTEGTPSSGQLKA</sequence>
<feature type="domain" description="Quinate/shikimate 5-dehydrogenase/glutamyl-tRNA reductase" evidence="11">
    <location>
        <begin position="465"/>
        <end position="595"/>
    </location>
</feature>
<dbReference type="InterPro" id="IPR006151">
    <property type="entry name" value="Shikm_DH/Glu-tRNA_Rdtase"/>
</dbReference>
<dbReference type="SUPFAM" id="SSF69742">
    <property type="entry name" value="Glutamyl tRNA-reductase catalytic, N-terminal domain"/>
    <property type="match status" value="1"/>
</dbReference>
<gene>
    <name evidence="13" type="ORF">PGLA1383_LOCUS11078</name>
</gene>
<evidence type="ECO:0000256" key="3">
    <source>
        <dbReference type="ARBA" id="ARBA00012970"/>
    </source>
</evidence>
<dbReference type="PANTHER" id="PTHR43120:SF1">
    <property type="entry name" value="GLUTAMYL-TRNA REDUCTASE 1, CHLOROPLASTIC"/>
    <property type="match status" value="1"/>
</dbReference>
<evidence type="ECO:0000256" key="4">
    <source>
        <dbReference type="ARBA" id="ARBA00022857"/>
    </source>
</evidence>
<evidence type="ECO:0000256" key="8">
    <source>
        <dbReference type="RuleBase" id="RU000584"/>
    </source>
</evidence>
<dbReference type="SUPFAM" id="SSF69075">
    <property type="entry name" value="Glutamyl tRNA-reductase dimerization domain"/>
    <property type="match status" value="1"/>
</dbReference>
<name>A0A813DX05_POLGL</name>
<feature type="region of interest" description="Disordered" evidence="9">
    <location>
        <begin position="719"/>
        <end position="739"/>
    </location>
</feature>
<dbReference type="InterPro" id="IPR036343">
    <property type="entry name" value="GluRdtase_N_sf"/>
</dbReference>
<dbReference type="PANTHER" id="PTHR43120">
    <property type="entry name" value="GLUTAMYL-TRNA REDUCTASE 1, CHLOROPLASTIC"/>
    <property type="match status" value="1"/>
</dbReference>
<dbReference type="InterPro" id="IPR015895">
    <property type="entry name" value="4pyrrol_synth_GluRdtase_N"/>
</dbReference>
<dbReference type="FunFam" id="3.30.460.30:FF:000001">
    <property type="entry name" value="Glutamyl-tRNA reductase"/>
    <property type="match status" value="1"/>
</dbReference>
<evidence type="ECO:0000256" key="1">
    <source>
        <dbReference type="ARBA" id="ARBA00005059"/>
    </source>
</evidence>
<evidence type="ECO:0000256" key="5">
    <source>
        <dbReference type="ARBA" id="ARBA00023002"/>
    </source>
</evidence>
<dbReference type="EMBL" id="CAJNNV010005666">
    <property type="protein sequence ID" value="CAE8592424.1"/>
    <property type="molecule type" value="Genomic_DNA"/>
</dbReference>
<reference evidence="13" key="1">
    <citation type="submission" date="2021-02" db="EMBL/GenBank/DDBJ databases">
        <authorList>
            <person name="Dougan E. K."/>
            <person name="Rhodes N."/>
            <person name="Thang M."/>
            <person name="Chan C."/>
        </authorList>
    </citation>
    <scope>NUCLEOTIDE SEQUENCE</scope>
</reference>
<dbReference type="GO" id="GO:0050661">
    <property type="term" value="F:NADP binding"/>
    <property type="evidence" value="ECO:0007669"/>
    <property type="project" value="InterPro"/>
</dbReference>
<dbReference type="Pfam" id="PF05201">
    <property type="entry name" value="GlutR_N"/>
    <property type="match status" value="1"/>
</dbReference>
<dbReference type="Pfam" id="PF01488">
    <property type="entry name" value="Shikimate_DH"/>
    <property type="match status" value="1"/>
</dbReference>
<dbReference type="Pfam" id="PF00745">
    <property type="entry name" value="GlutR_dimer"/>
    <property type="match status" value="1"/>
</dbReference>
<evidence type="ECO:0000256" key="9">
    <source>
        <dbReference type="SAM" id="MobiDB-lite"/>
    </source>
</evidence>
<comment type="similarity">
    <text evidence="2 8">Belongs to the glutamyl-tRNA reductase family.</text>
</comment>
<dbReference type="InterPro" id="IPR018214">
    <property type="entry name" value="GluRdtase_CS"/>
</dbReference>
<dbReference type="EC" id="1.2.1.70" evidence="3 8"/>
<comment type="pathway">
    <text evidence="1 8">Porphyrin-containing compound metabolism; protoporphyrin-IX biosynthesis; 5-aminolevulinate from L-glutamyl-tRNA(Glu): step 1/2.</text>
</comment>
<comment type="caution">
    <text evidence="13">The sequence shown here is derived from an EMBL/GenBank/DDBJ whole genome shotgun (WGS) entry which is preliminary data.</text>
</comment>
<comment type="catalytic activity">
    <reaction evidence="7 8">
        <text>(S)-4-amino-5-oxopentanoate + tRNA(Glu) + NADP(+) = L-glutamyl-tRNA(Glu) + NADPH + H(+)</text>
        <dbReference type="Rhea" id="RHEA:12344"/>
        <dbReference type="Rhea" id="RHEA-COMP:9663"/>
        <dbReference type="Rhea" id="RHEA-COMP:9680"/>
        <dbReference type="ChEBI" id="CHEBI:15378"/>
        <dbReference type="ChEBI" id="CHEBI:57501"/>
        <dbReference type="ChEBI" id="CHEBI:57783"/>
        <dbReference type="ChEBI" id="CHEBI:58349"/>
        <dbReference type="ChEBI" id="CHEBI:78442"/>
        <dbReference type="ChEBI" id="CHEBI:78520"/>
        <dbReference type="EC" id="1.2.1.70"/>
    </reaction>
</comment>
<keyword evidence="14" id="KW-1185">Reference proteome</keyword>
<dbReference type="InterPro" id="IPR036453">
    <property type="entry name" value="GluRdtase_dimer_dom_sf"/>
</dbReference>
<evidence type="ECO:0000313" key="13">
    <source>
        <dbReference type="EMBL" id="CAE8592424.1"/>
    </source>
</evidence>
<dbReference type="Proteomes" id="UP000654075">
    <property type="component" value="Unassembled WGS sequence"/>
</dbReference>
<evidence type="ECO:0000259" key="12">
    <source>
        <dbReference type="Pfam" id="PF05201"/>
    </source>
</evidence>
<keyword evidence="6 8" id="KW-0627">Porphyrin biosynthesis</keyword>
<feature type="domain" description="Tetrapyrrole biosynthesis glutamyl-tRNA reductase dimerisation" evidence="10">
    <location>
        <begin position="609"/>
        <end position="708"/>
    </location>
</feature>
<evidence type="ECO:0000313" key="14">
    <source>
        <dbReference type="Proteomes" id="UP000654075"/>
    </source>
</evidence>
<dbReference type="GO" id="GO:0008883">
    <property type="term" value="F:glutamyl-tRNA reductase activity"/>
    <property type="evidence" value="ECO:0007669"/>
    <property type="project" value="UniProtKB-EC"/>
</dbReference>
<keyword evidence="4 8" id="KW-0521">NADP</keyword>
<dbReference type="InterPro" id="IPR000343">
    <property type="entry name" value="4pyrrol_synth_GluRdtase"/>
</dbReference>
<feature type="domain" description="Glutamyl-tRNA reductase N-terminal" evidence="12">
    <location>
        <begin position="268"/>
        <end position="436"/>
    </location>
</feature>
<dbReference type="InterPro" id="IPR036291">
    <property type="entry name" value="NAD(P)-bd_dom_sf"/>
</dbReference>
<dbReference type="SUPFAM" id="SSF51735">
    <property type="entry name" value="NAD(P)-binding Rossmann-fold domains"/>
    <property type="match status" value="1"/>
</dbReference>
<dbReference type="Gene3D" id="3.40.50.720">
    <property type="entry name" value="NAD(P)-binding Rossmann-like Domain"/>
    <property type="match status" value="1"/>
</dbReference>
<dbReference type="AlphaFoldDB" id="A0A813DX05"/>
<dbReference type="OrthoDB" id="424281at2759"/>
<dbReference type="PROSITE" id="PS00747">
    <property type="entry name" value="GLUTR"/>
    <property type="match status" value="1"/>
</dbReference>
<accession>A0A813DX05</accession>
<keyword evidence="5 8" id="KW-0560">Oxidoreductase</keyword>
<evidence type="ECO:0000259" key="11">
    <source>
        <dbReference type="Pfam" id="PF01488"/>
    </source>
</evidence>
<dbReference type="UniPathway" id="UPA00251">
    <property type="reaction ID" value="UER00316"/>
</dbReference>
<dbReference type="GO" id="GO:0006782">
    <property type="term" value="P:protoporphyrinogen IX biosynthetic process"/>
    <property type="evidence" value="ECO:0007669"/>
    <property type="project" value="UniProtKB-UniPathway"/>
</dbReference>
<proteinExistence type="inferred from homology"/>
<dbReference type="InterPro" id="IPR015896">
    <property type="entry name" value="4pyrrol_synth_GluRdtase_dimer"/>
</dbReference>
<dbReference type="HAMAP" id="MF_00087">
    <property type="entry name" value="Glu_tRNA_reductase"/>
    <property type="match status" value="1"/>
</dbReference>
<protein>
    <recommendedName>
        <fullName evidence="3 8">Glutamyl-tRNA reductase</fullName>
        <ecNumber evidence="3 8">1.2.1.70</ecNumber>
    </recommendedName>
</protein>
<organism evidence="13 14">
    <name type="scientific">Polarella glacialis</name>
    <name type="common">Dinoflagellate</name>
    <dbReference type="NCBI Taxonomy" id="89957"/>
    <lineage>
        <taxon>Eukaryota</taxon>
        <taxon>Sar</taxon>
        <taxon>Alveolata</taxon>
        <taxon>Dinophyceae</taxon>
        <taxon>Suessiales</taxon>
        <taxon>Suessiaceae</taxon>
        <taxon>Polarella</taxon>
    </lineage>
</organism>
<feature type="compositionally biased region" description="Polar residues" evidence="9">
    <location>
        <begin position="720"/>
        <end position="739"/>
    </location>
</feature>
<dbReference type="Gene3D" id="3.30.460.30">
    <property type="entry name" value="Glutamyl-tRNA reductase, N-terminal domain"/>
    <property type="match status" value="1"/>
</dbReference>
<evidence type="ECO:0000256" key="7">
    <source>
        <dbReference type="ARBA" id="ARBA00047464"/>
    </source>
</evidence>
<evidence type="ECO:0000256" key="2">
    <source>
        <dbReference type="ARBA" id="ARBA00005916"/>
    </source>
</evidence>
<evidence type="ECO:0000259" key="10">
    <source>
        <dbReference type="Pfam" id="PF00745"/>
    </source>
</evidence>